<sequence length="252" mass="29650">MGYMEFVRTAEIGRRHKHVDLFPTLNPRTCRTIDDIRTCMRLRYQEYCVNRSWEALEQFPDGLERDQYDDSAVHILLEDQRTGDPVGTVRILYQSFEAKDPQFPSFERSDRFQKHMRRHWTKGKLIEISRFTLSREHSATKVSRADLATGIFPALALVRGIMRAIAYDDVDTVIMTVAPGLQRMLSRSGFRYHDIGVRIDHRGIRVPIYRELPALLAELFDKNVEVWRYITDNGETWPLDRQALERETRYAI</sequence>
<evidence type="ECO:0000313" key="1">
    <source>
        <dbReference type="EMBL" id="APG48190.1"/>
    </source>
</evidence>
<reference evidence="2" key="1">
    <citation type="submission" date="2016-07" db="EMBL/GenBank/DDBJ databases">
        <title>Phaeobacter portensis sp. nov., a tropodithietic acid producing bacterium isolated from a German harbor.</title>
        <authorList>
            <person name="Freese H.M."/>
            <person name="Bunk B."/>
            <person name="Breider S."/>
            <person name="Brinkhoff T."/>
        </authorList>
    </citation>
    <scope>NUCLEOTIDE SEQUENCE [LARGE SCALE GENOMIC DNA]</scope>
    <source>
        <strain evidence="2">P97</strain>
    </source>
</reference>
<name>A0A1L3I7V7_9RHOB</name>
<dbReference type="InterPro" id="IPR022484">
    <property type="entry name" value="PEP-CTERM/exosrtase_acylTfrase"/>
</dbReference>
<dbReference type="OrthoDB" id="9796171at2"/>
<accession>A0A1L3I7V7</accession>
<dbReference type="SUPFAM" id="SSF55729">
    <property type="entry name" value="Acyl-CoA N-acyltransferases (Nat)"/>
    <property type="match status" value="1"/>
</dbReference>
<proteinExistence type="predicted"/>
<dbReference type="Proteomes" id="UP000183859">
    <property type="component" value="Chromosome"/>
</dbReference>
<dbReference type="STRING" id="1844006.PhaeoP97_02813"/>
<organism evidence="1 2">
    <name type="scientific">Phaeobacter porticola</name>
    <dbReference type="NCBI Taxonomy" id="1844006"/>
    <lineage>
        <taxon>Bacteria</taxon>
        <taxon>Pseudomonadati</taxon>
        <taxon>Pseudomonadota</taxon>
        <taxon>Alphaproteobacteria</taxon>
        <taxon>Rhodobacterales</taxon>
        <taxon>Roseobacteraceae</taxon>
        <taxon>Phaeobacter</taxon>
    </lineage>
</organism>
<gene>
    <name evidence="1" type="ORF">PhaeoP97_02813</name>
</gene>
<dbReference type="AlphaFoldDB" id="A0A1L3I7V7"/>
<dbReference type="Gene3D" id="3.40.630.30">
    <property type="match status" value="1"/>
</dbReference>
<dbReference type="RefSeq" id="WP_083570386.1">
    <property type="nucleotide sequence ID" value="NZ_CP016364.1"/>
</dbReference>
<protein>
    <submittedName>
        <fullName evidence="1">N-acyl amino acid synthase, PEP-CTERM/exosortase system-associated</fullName>
    </submittedName>
</protein>
<dbReference type="KEGG" id="php:PhaeoP97_02813"/>
<evidence type="ECO:0000313" key="2">
    <source>
        <dbReference type="Proteomes" id="UP000183859"/>
    </source>
</evidence>
<dbReference type="InterPro" id="IPR016181">
    <property type="entry name" value="Acyl_CoA_acyltransferase"/>
</dbReference>
<dbReference type="EMBL" id="CP016364">
    <property type="protein sequence ID" value="APG48190.1"/>
    <property type="molecule type" value="Genomic_DNA"/>
</dbReference>
<dbReference type="NCBIfam" id="TIGR03694">
    <property type="entry name" value="exosort_acyl"/>
    <property type="match status" value="1"/>
</dbReference>
<dbReference type="Pfam" id="PF13444">
    <property type="entry name" value="Acetyltransf_5"/>
    <property type="match status" value="1"/>
</dbReference>
<keyword evidence="2" id="KW-1185">Reference proteome</keyword>